<dbReference type="Pfam" id="PF00361">
    <property type="entry name" value="Proton_antipo_M"/>
    <property type="match status" value="1"/>
</dbReference>
<dbReference type="GO" id="GO:0015990">
    <property type="term" value="P:electron transport coupled proton transport"/>
    <property type="evidence" value="ECO:0007669"/>
    <property type="project" value="TreeGrafter"/>
</dbReference>
<dbReference type="CTD" id="4540"/>
<keyword evidence="9" id="KW-1278">Translocase</keyword>
<feature type="transmembrane region" description="Helical" evidence="17">
    <location>
        <begin position="555"/>
        <end position="574"/>
    </location>
</feature>
<dbReference type="Pfam" id="PF00662">
    <property type="entry name" value="Proton_antipo_N"/>
    <property type="match status" value="1"/>
</dbReference>
<feature type="transmembrane region" description="Helical" evidence="17">
    <location>
        <begin position="180"/>
        <end position="198"/>
    </location>
</feature>
<reference evidence="21" key="2">
    <citation type="submission" date="2018-02" db="EMBL/GenBank/DDBJ databases">
        <authorList>
            <person name="Cohen D.B."/>
            <person name="Kent A.D."/>
        </authorList>
    </citation>
    <scope>NUCLEOTIDE SEQUENCE</scope>
</reference>
<gene>
    <name evidence="21" type="primary">ND5</name>
</gene>
<evidence type="ECO:0000313" key="21">
    <source>
        <dbReference type="EMBL" id="AXU98779.1"/>
    </source>
</evidence>
<comment type="catalytic activity">
    <reaction evidence="16 17">
        <text>a ubiquinone + NADH + 5 H(+)(in) = a ubiquinol + NAD(+) + 4 H(+)(out)</text>
        <dbReference type="Rhea" id="RHEA:29091"/>
        <dbReference type="Rhea" id="RHEA-COMP:9565"/>
        <dbReference type="Rhea" id="RHEA-COMP:9566"/>
        <dbReference type="ChEBI" id="CHEBI:15378"/>
        <dbReference type="ChEBI" id="CHEBI:16389"/>
        <dbReference type="ChEBI" id="CHEBI:17976"/>
        <dbReference type="ChEBI" id="CHEBI:57540"/>
        <dbReference type="ChEBI" id="CHEBI:57945"/>
        <dbReference type="EC" id="7.1.1.2"/>
    </reaction>
</comment>
<reference evidence="21" key="1">
    <citation type="journal article" date="2018" name="Mitochondrial DNA Part B Resour">
        <title>The complete mitochondrial genome of the giant casemaker caddisfly Phryganea cinerea (Insecta: Trichoptera: Phryganeidae).</title>
        <authorList>
            <consortium name="Living Prairie Mitogenomics Consortium"/>
        </authorList>
    </citation>
    <scope>NUCLEOTIDE SEQUENCE</scope>
</reference>
<keyword evidence="5 17" id="KW-0813">Transport</keyword>
<feature type="transmembrane region" description="Helical" evidence="17">
    <location>
        <begin position="459"/>
        <end position="479"/>
    </location>
</feature>
<evidence type="ECO:0000259" key="18">
    <source>
        <dbReference type="Pfam" id="PF00361"/>
    </source>
</evidence>
<feature type="transmembrane region" description="Helical" evidence="17">
    <location>
        <begin position="525"/>
        <end position="543"/>
    </location>
</feature>
<dbReference type="PANTHER" id="PTHR42829">
    <property type="entry name" value="NADH-UBIQUINONE OXIDOREDUCTASE CHAIN 5"/>
    <property type="match status" value="1"/>
</dbReference>
<feature type="domain" description="NADH-Ubiquinone oxidoreductase (complex I) chain 5 N-terminal" evidence="19">
    <location>
        <begin position="42"/>
        <end position="90"/>
    </location>
</feature>
<organism evidence="21">
    <name type="scientific">Phryganea cinerea</name>
    <dbReference type="NCBI Taxonomy" id="177690"/>
    <lineage>
        <taxon>Eukaryota</taxon>
        <taxon>Metazoa</taxon>
        <taxon>Ecdysozoa</taxon>
        <taxon>Arthropoda</taxon>
        <taxon>Hexapoda</taxon>
        <taxon>Insecta</taxon>
        <taxon>Pterygota</taxon>
        <taxon>Neoptera</taxon>
        <taxon>Endopterygota</taxon>
        <taxon>Trichoptera</taxon>
        <taxon>Integripalpia</taxon>
        <taxon>Plenitentoria</taxon>
        <taxon>Phryganeoidea</taxon>
        <taxon>Phryganeidae</taxon>
        <taxon>Phryganeinae</taxon>
        <taxon>Phryganea</taxon>
    </lineage>
</organism>
<dbReference type="PRINTS" id="PR01434">
    <property type="entry name" value="NADHDHGNASE5"/>
</dbReference>
<name>A0A3B1EW03_9NEOP</name>
<feature type="transmembrane region" description="Helical" evidence="17">
    <location>
        <begin position="343"/>
        <end position="361"/>
    </location>
</feature>
<keyword evidence="11 17" id="KW-1133">Transmembrane helix</keyword>
<proteinExistence type="inferred from homology"/>
<feature type="domain" description="NADH dehydrogenase subunit 5 C-terminal" evidence="20">
    <location>
        <begin position="394"/>
        <end position="573"/>
    </location>
</feature>
<accession>A0A3B1EW03</accession>
<dbReference type="RefSeq" id="YP_009529024.1">
    <property type="nucleotide sequence ID" value="NC_039714.1"/>
</dbReference>
<evidence type="ECO:0000256" key="8">
    <source>
        <dbReference type="ARBA" id="ARBA00022792"/>
    </source>
</evidence>
<dbReference type="GO" id="GO:0003954">
    <property type="term" value="F:NADH dehydrogenase activity"/>
    <property type="evidence" value="ECO:0007669"/>
    <property type="project" value="TreeGrafter"/>
</dbReference>
<keyword evidence="8" id="KW-0999">Mitochondrion inner membrane</keyword>
<evidence type="ECO:0000259" key="19">
    <source>
        <dbReference type="Pfam" id="PF00662"/>
    </source>
</evidence>
<evidence type="ECO:0000256" key="9">
    <source>
        <dbReference type="ARBA" id="ARBA00022967"/>
    </source>
</evidence>
<feature type="transmembrane region" description="Helical" evidence="17">
    <location>
        <begin position="427"/>
        <end position="452"/>
    </location>
</feature>
<keyword evidence="12 17" id="KW-0520">NAD</keyword>
<keyword evidence="6" id="KW-0679">Respiratory chain</keyword>
<feature type="transmembrane region" description="Helical" evidence="17">
    <location>
        <begin position="244"/>
        <end position="266"/>
    </location>
</feature>
<evidence type="ECO:0000256" key="11">
    <source>
        <dbReference type="ARBA" id="ARBA00022989"/>
    </source>
</evidence>
<evidence type="ECO:0000256" key="5">
    <source>
        <dbReference type="ARBA" id="ARBA00022448"/>
    </source>
</evidence>
<evidence type="ECO:0000256" key="16">
    <source>
        <dbReference type="ARBA" id="ARBA00049551"/>
    </source>
</evidence>
<feature type="domain" description="NADH:quinone oxidoreductase/Mrp antiporter transmembrane" evidence="18">
    <location>
        <begin position="107"/>
        <end position="389"/>
    </location>
</feature>
<comment type="similarity">
    <text evidence="17">Belongs to the complex I subunit 5 family.</text>
</comment>
<comment type="subcellular location">
    <subcellularLocation>
        <location evidence="2">Mitochondrion inner membrane</location>
        <topology evidence="2">Multi-pass membrane protein</topology>
    </subcellularLocation>
</comment>
<dbReference type="GO" id="GO:0008137">
    <property type="term" value="F:NADH dehydrogenase (ubiquinone) activity"/>
    <property type="evidence" value="ECO:0007669"/>
    <property type="project" value="UniProtKB-EC"/>
</dbReference>
<evidence type="ECO:0000256" key="3">
    <source>
        <dbReference type="ARBA" id="ARBA00012944"/>
    </source>
</evidence>
<dbReference type="GO" id="GO:0042773">
    <property type="term" value="P:ATP synthesis coupled electron transport"/>
    <property type="evidence" value="ECO:0007669"/>
    <property type="project" value="InterPro"/>
</dbReference>
<keyword evidence="15 17" id="KW-0472">Membrane</keyword>
<keyword evidence="7 17" id="KW-0812">Transmembrane</keyword>
<feature type="transmembrane region" description="Helical" evidence="17">
    <location>
        <begin position="112"/>
        <end position="131"/>
    </location>
</feature>
<feature type="transmembrane region" description="Helical" evidence="17">
    <location>
        <begin position="273"/>
        <end position="293"/>
    </location>
</feature>
<evidence type="ECO:0000256" key="1">
    <source>
        <dbReference type="ARBA" id="ARBA00003257"/>
    </source>
</evidence>
<comment type="function">
    <text evidence="1">Core subunit of the mitochondrial membrane respiratory chain NADH dehydrogenase (Complex I) that is believed to belong to the minimal assembly required for catalysis. Complex I functions in the transfer of electrons from NADH to the respiratory chain. The immediate electron acceptor for the enzyme is believed to be ubiquinone.</text>
</comment>
<dbReference type="GO" id="GO:0005743">
    <property type="term" value="C:mitochondrial inner membrane"/>
    <property type="evidence" value="ECO:0007669"/>
    <property type="project" value="UniProtKB-SubCell"/>
</dbReference>
<geneLocation type="mitochondrion" evidence="21"/>
<feature type="transmembrane region" description="Helical" evidence="17">
    <location>
        <begin position="485"/>
        <end position="513"/>
    </location>
</feature>
<evidence type="ECO:0000256" key="13">
    <source>
        <dbReference type="ARBA" id="ARBA00023075"/>
    </source>
</evidence>
<dbReference type="InterPro" id="IPR010934">
    <property type="entry name" value="NADH_DH_su5_C"/>
</dbReference>
<evidence type="ECO:0000256" key="2">
    <source>
        <dbReference type="ARBA" id="ARBA00004448"/>
    </source>
</evidence>
<evidence type="ECO:0000256" key="4">
    <source>
        <dbReference type="ARBA" id="ARBA00021096"/>
    </source>
</evidence>
<feature type="transmembrane region" description="Helical" evidence="17">
    <location>
        <begin position="49"/>
        <end position="76"/>
    </location>
</feature>
<evidence type="ECO:0000256" key="14">
    <source>
        <dbReference type="ARBA" id="ARBA00023128"/>
    </source>
</evidence>
<evidence type="ECO:0000256" key="6">
    <source>
        <dbReference type="ARBA" id="ARBA00022660"/>
    </source>
</evidence>
<dbReference type="AlphaFoldDB" id="A0A3B1EW03"/>
<dbReference type="InterPro" id="IPR001750">
    <property type="entry name" value="ND/Mrp_TM"/>
</dbReference>
<keyword evidence="10" id="KW-0249">Electron transport</keyword>
<sequence length="575" mass="66218">MYLLNLYFISGLILLIFSLLSLITGNYLFYKDLSVFYEYEFFSLNSSELVMVLLFDWMSMFFIGVVFMISSMVVFYSQSYMYMDINKNRFLILVLLFVMSMMFMIISPNLISILLGWDGLGLVSYCLVIYYQNVKSYNAGMITILSNRVGDAAILMAIAWMINYGSWNFYFYQIYMKNDLYMYIIGILVILAGITKSAQIPFSSWLPAAMAAPTPVSALVHSSTLVTAGVYLLIRFSVLLEDSILFKMLMFLGMLTMFMSGLGANFEFDLKKIIALSTLSQLGLMMTILGAGFSNLAFFHLLTHAFFKSLLFLCAGVLIHSFKDTQDIRNMGNIIKFMPMVSTYFNISNLALCGAPFLAGFYSKDLILEIMFLSNLNIISLFFCFFSTGLTVSYSFRLLYWSFFSNFKLYSLFNLHDEDSVMNKSMFMLMLMSVMVGSLLMWLIMPVMYMIYIPLNLKLLVLNVIFMGLIFSYLFIYVYKLKNWGIWFSLSSFAGSMWFLPMISTYGVNFLVLKGGMLMKKSLDFGWLENLLFVNISSNLIGASGVMQKFHMNFIKIYLMIFVMWIFMLMIMIMI</sequence>
<feature type="transmembrane region" description="Helical" evidence="17">
    <location>
        <begin position="305"/>
        <end position="322"/>
    </location>
</feature>
<evidence type="ECO:0000259" key="20">
    <source>
        <dbReference type="Pfam" id="PF06455"/>
    </source>
</evidence>
<feature type="transmembrane region" description="Helical" evidence="17">
    <location>
        <begin position="88"/>
        <end position="106"/>
    </location>
</feature>
<dbReference type="EMBL" id="MG980616">
    <property type="protein sequence ID" value="AXU98779.1"/>
    <property type="molecule type" value="Genomic_DNA"/>
</dbReference>
<feature type="transmembrane region" description="Helical" evidence="17">
    <location>
        <begin position="218"/>
        <end position="238"/>
    </location>
</feature>
<dbReference type="PANTHER" id="PTHR42829:SF2">
    <property type="entry name" value="NADH-UBIQUINONE OXIDOREDUCTASE CHAIN 5"/>
    <property type="match status" value="1"/>
</dbReference>
<keyword evidence="14 17" id="KW-0496">Mitochondrion</keyword>
<dbReference type="EC" id="7.1.1.2" evidence="3 17"/>
<dbReference type="Pfam" id="PF06455">
    <property type="entry name" value="NADH5_C"/>
    <property type="match status" value="1"/>
</dbReference>
<feature type="transmembrane region" description="Helical" evidence="17">
    <location>
        <begin position="7"/>
        <end position="29"/>
    </location>
</feature>
<keyword evidence="13 17" id="KW-0830">Ubiquinone</keyword>
<evidence type="ECO:0000256" key="17">
    <source>
        <dbReference type="RuleBase" id="RU003404"/>
    </source>
</evidence>
<feature type="transmembrane region" description="Helical" evidence="17">
    <location>
        <begin position="152"/>
        <end position="174"/>
    </location>
</feature>
<comment type="function">
    <text evidence="17">Core subunit of the mitochondrial membrane respiratory chain NADH dehydrogenase (Complex I) which catalyzes electron transfer from NADH through the respiratory chain, using ubiquinone as an electron acceptor. Essential for the catalytic activity and assembly of complex I.</text>
</comment>
<dbReference type="InterPro" id="IPR003945">
    <property type="entry name" value="NU5C-like"/>
</dbReference>
<evidence type="ECO:0000256" key="7">
    <source>
        <dbReference type="ARBA" id="ARBA00022692"/>
    </source>
</evidence>
<evidence type="ECO:0000256" key="12">
    <source>
        <dbReference type="ARBA" id="ARBA00023027"/>
    </source>
</evidence>
<evidence type="ECO:0000256" key="10">
    <source>
        <dbReference type="ARBA" id="ARBA00022982"/>
    </source>
</evidence>
<dbReference type="GeneID" id="38328754"/>
<dbReference type="InterPro" id="IPR001516">
    <property type="entry name" value="Proton_antipo_N"/>
</dbReference>
<protein>
    <recommendedName>
        <fullName evidence="4 17">NADH-ubiquinone oxidoreductase chain 5</fullName>
        <ecNumber evidence="3 17">7.1.1.2</ecNumber>
    </recommendedName>
</protein>
<evidence type="ECO:0000256" key="15">
    <source>
        <dbReference type="ARBA" id="ARBA00023136"/>
    </source>
</evidence>